<gene>
    <name evidence="1" type="ORF">DCF17_07760</name>
</gene>
<reference evidence="1 2" key="2">
    <citation type="submission" date="2018-06" db="EMBL/GenBank/DDBJ databases">
        <title>Metagenomic assembly of (sub)arctic Cyanobacteria and their associated microbiome from non-axenic cultures.</title>
        <authorList>
            <person name="Baurain D."/>
        </authorList>
    </citation>
    <scope>NUCLEOTIDE SEQUENCE [LARGE SCALE GENOMIC DNA]</scope>
    <source>
        <strain evidence="1">ULC041bin1</strain>
    </source>
</reference>
<dbReference type="EMBL" id="QBMN01000041">
    <property type="protein sequence ID" value="PZO42821.1"/>
    <property type="molecule type" value="Genomic_DNA"/>
</dbReference>
<evidence type="ECO:0000313" key="2">
    <source>
        <dbReference type="Proteomes" id="UP000249081"/>
    </source>
</evidence>
<accession>A0A2W4Y5X7</accession>
<proteinExistence type="predicted"/>
<comment type="caution">
    <text evidence="1">The sequence shown here is derived from an EMBL/GenBank/DDBJ whole genome shotgun (WGS) entry which is preliminary data.</text>
</comment>
<protein>
    <submittedName>
        <fullName evidence="1">Uncharacterized protein</fullName>
    </submittedName>
</protein>
<name>A0A2W4Y5X7_9CYAN</name>
<sequence>MEAVEFEANIRNGSIEVPAAYRSGLVEGDKVKVILLTTHSAGQIQAVKTLFKETQALPQAQTITEDEIAAEIAAYRAGQ</sequence>
<dbReference type="Proteomes" id="UP000249081">
    <property type="component" value="Unassembled WGS sequence"/>
</dbReference>
<evidence type="ECO:0000313" key="1">
    <source>
        <dbReference type="EMBL" id="PZO42821.1"/>
    </source>
</evidence>
<organism evidence="1 2">
    <name type="scientific">Shackletoniella antarctica</name>
    <dbReference type="NCBI Taxonomy" id="268115"/>
    <lineage>
        <taxon>Bacteria</taxon>
        <taxon>Bacillati</taxon>
        <taxon>Cyanobacteriota</taxon>
        <taxon>Cyanophyceae</taxon>
        <taxon>Oculatellales</taxon>
        <taxon>Oculatellaceae</taxon>
        <taxon>Shackletoniella</taxon>
    </lineage>
</organism>
<dbReference type="AlphaFoldDB" id="A0A2W4Y5X7"/>
<reference evidence="2" key="1">
    <citation type="submission" date="2018-04" db="EMBL/GenBank/DDBJ databases">
        <authorList>
            <person name="Cornet L."/>
        </authorList>
    </citation>
    <scope>NUCLEOTIDE SEQUENCE [LARGE SCALE GENOMIC DNA]</scope>
</reference>